<organism evidence="1 2">
    <name type="scientific">Calocera viscosa (strain TUFC12733)</name>
    <dbReference type="NCBI Taxonomy" id="1330018"/>
    <lineage>
        <taxon>Eukaryota</taxon>
        <taxon>Fungi</taxon>
        <taxon>Dikarya</taxon>
        <taxon>Basidiomycota</taxon>
        <taxon>Agaricomycotina</taxon>
        <taxon>Dacrymycetes</taxon>
        <taxon>Dacrymycetales</taxon>
        <taxon>Dacrymycetaceae</taxon>
        <taxon>Calocera</taxon>
    </lineage>
</organism>
<name>A0A167PA93_CALVF</name>
<protein>
    <submittedName>
        <fullName evidence="1">Uncharacterized protein</fullName>
    </submittedName>
</protein>
<dbReference type="EMBL" id="KV417275">
    <property type="protein sequence ID" value="KZO98580.1"/>
    <property type="molecule type" value="Genomic_DNA"/>
</dbReference>
<evidence type="ECO:0000313" key="1">
    <source>
        <dbReference type="EMBL" id="KZO98580.1"/>
    </source>
</evidence>
<evidence type="ECO:0000313" key="2">
    <source>
        <dbReference type="Proteomes" id="UP000076738"/>
    </source>
</evidence>
<dbReference type="OrthoDB" id="3347559at2759"/>
<dbReference type="GO" id="GO:0003677">
    <property type="term" value="F:DNA binding"/>
    <property type="evidence" value="ECO:0007669"/>
    <property type="project" value="TreeGrafter"/>
</dbReference>
<accession>A0A167PA93</accession>
<dbReference type="PANTHER" id="PTHR28027:SF1">
    <property type="entry name" value="CAMP INDEPENDENT REGULATORY PROTEIN (AFU_ORTHOLOGUE AFUA_3G09640)"/>
    <property type="match status" value="1"/>
</dbReference>
<dbReference type="Pfam" id="PF09729">
    <property type="entry name" value="Gti1_Pac2"/>
    <property type="match status" value="1"/>
</dbReference>
<sequence length="351" mass="39704">MGRAFPTISSLLCQFPLSPALSRLSYLSASNNPSTNMLANTYTTSTLPCLPIPATVPTAEGLLISTEMDALRLFEAARLYPSQFPMVANRIEDWKVRVQLFVHGSIFIFQRRPDFARWTDGRRWMPNQQIGPFLCYEEAMRRDVTQNTYRQGVNRGERGYNRPDLERKEGGLQKWTYTVHVIANPQVSQERLVWEMIWYLQPQLFATTGHGLVPVAQHDFLRTINVPPYLYFMEGNVPLPRQTSNIIRIPESGLFRSQAQVFPVMASMGATIARPMSVPPGHFGGRGPSIAPFGSREETSPLARQRFQLPPITEILGPNRTIALDHARLPSYAEFIARTQNLPDQAFGPRS</sequence>
<dbReference type="Proteomes" id="UP000076738">
    <property type="component" value="Unassembled WGS sequence"/>
</dbReference>
<dbReference type="InterPro" id="IPR018608">
    <property type="entry name" value="Gti1/Pac2"/>
</dbReference>
<proteinExistence type="predicted"/>
<dbReference type="AlphaFoldDB" id="A0A167PA93"/>
<reference evidence="1 2" key="1">
    <citation type="journal article" date="2016" name="Mol. Biol. Evol.">
        <title>Comparative Genomics of Early-Diverging Mushroom-Forming Fungi Provides Insights into the Origins of Lignocellulose Decay Capabilities.</title>
        <authorList>
            <person name="Nagy L.G."/>
            <person name="Riley R."/>
            <person name="Tritt A."/>
            <person name="Adam C."/>
            <person name="Daum C."/>
            <person name="Floudas D."/>
            <person name="Sun H."/>
            <person name="Yadav J.S."/>
            <person name="Pangilinan J."/>
            <person name="Larsson K.H."/>
            <person name="Matsuura K."/>
            <person name="Barry K."/>
            <person name="Labutti K."/>
            <person name="Kuo R."/>
            <person name="Ohm R.A."/>
            <person name="Bhattacharya S.S."/>
            <person name="Shirouzu T."/>
            <person name="Yoshinaga Y."/>
            <person name="Martin F.M."/>
            <person name="Grigoriev I.V."/>
            <person name="Hibbett D.S."/>
        </authorList>
    </citation>
    <scope>NUCLEOTIDE SEQUENCE [LARGE SCALE GENOMIC DNA]</scope>
    <source>
        <strain evidence="1 2">TUFC12733</strain>
    </source>
</reference>
<gene>
    <name evidence="1" type="ORF">CALVIDRAFT_596687</name>
</gene>
<keyword evidence="2" id="KW-1185">Reference proteome</keyword>
<dbReference type="PANTHER" id="PTHR28027">
    <property type="entry name" value="TRANSCRIPTIONAL REGULATOR MIT1"/>
    <property type="match status" value="1"/>
</dbReference>